<gene>
    <name evidence="8" type="ORF">H8730_04270</name>
</gene>
<dbReference type="Gene3D" id="3.40.47.10">
    <property type="match status" value="1"/>
</dbReference>
<evidence type="ECO:0000256" key="3">
    <source>
        <dbReference type="ARBA" id="ARBA00023315"/>
    </source>
</evidence>
<dbReference type="Proteomes" id="UP000657006">
    <property type="component" value="Unassembled WGS sequence"/>
</dbReference>
<keyword evidence="3 5" id="KW-0012">Acyltransferase</keyword>
<feature type="domain" description="Thiolase N-terminal" evidence="6">
    <location>
        <begin position="4"/>
        <end position="257"/>
    </location>
</feature>
<dbReference type="Pfam" id="PF00108">
    <property type="entry name" value="Thiolase_N"/>
    <property type="match status" value="1"/>
</dbReference>
<dbReference type="RefSeq" id="WP_249289437.1">
    <property type="nucleotide sequence ID" value="NZ_JACRSQ010000004.1"/>
</dbReference>
<comment type="similarity">
    <text evidence="1 5">Belongs to the thiolase-like superfamily. Thiolase family.</text>
</comment>
<dbReference type="GO" id="GO:0016747">
    <property type="term" value="F:acyltransferase activity, transferring groups other than amino-acyl groups"/>
    <property type="evidence" value="ECO:0007669"/>
    <property type="project" value="InterPro"/>
</dbReference>
<keyword evidence="2 5" id="KW-0808">Transferase</keyword>
<dbReference type="PANTHER" id="PTHR18919:SF138">
    <property type="entry name" value="ACETYL-COA C-ACETYLTRANSFERASE"/>
    <property type="match status" value="1"/>
</dbReference>
<accession>A0A926HWI6</accession>
<keyword evidence="9" id="KW-1185">Reference proteome</keyword>
<evidence type="ECO:0000259" key="7">
    <source>
        <dbReference type="Pfam" id="PF02803"/>
    </source>
</evidence>
<dbReference type="PIRSF" id="PIRSF000429">
    <property type="entry name" value="Ac-CoA_Ac_transf"/>
    <property type="match status" value="1"/>
</dbReference>
<organism evidence="8 9">
    <name type="scientific">Bianquea renquensis</name>
    <dbReference type="NCBI Taxonomy" id="2763661"/>
    <lineage>
        <taxon>Bacteria</taxon>
        <taxon>Bacillati</taxon>
        <taxon>Bacillota</taxon>
        <taxon>Clostridia</taxon>
        <taxon>Eubacteriales</taxon>
        <taxon>Bianqueaceae</taxon>
        <taxon>Bianquea</taxon>
    </lineage>
</organism>
<dbReference type="EMBL" id="JACRSQ010000004">
    <property type="protein sequence ID" value="MBC8542762.1"/>
    <property type="molecule type" value="Genomic_DNA"/>
</dbReference>
<dbReference type="NCBIfam" id="TIGR01930">
    <property type="entry name" value="AcCoA-C-Actrans"/>
    <property type="match status" value="1"/>
</dbReference>
<comment type="caution">
    <text evidence="8">The sequence shown here is derived from an EMBL/GenBank/DDBJ whole genome shotgun (WGS) entry which is preliminary data.</text>
</comment>
<name>A0A926HWI6_9FIRM</name>
<evidence type="ECO:0000313" key="9">
    <source>
        <dbReference type="Proteomes" id="UP000657006"/>
    </source>
</evidence>
<evidence type="ECO:0000256" key="1">
    <source>
        <dbReference type="ARBA" id="ARBA00010982"/>
    </source>
</evidence>
<reference evidence="8" key="1">
    <citation type="submission" date="2020-08" db="EMBL/GenBank/DDBJ databases">
        <title>Genome public.</title>
        <authorList>
            <person name="Liu C."/>
            <person name="Sun Q."/>
        </authorList>
    </citation>
    <scope>NUCLEOTIDE SEQUENCE</scope>
    <source>
        <strain evidence="8">NSJ-32</strain>
    </source>
</reference>
<evidence type="ECO:0000256" key="2">
    <source>
        <dbReference type="ARBA" id="ARBA00022679"/>
    </source>
</evidence>
<proteinExistence type="inferred from homology"/>
<dbReference type="AlphaFoldDB" id="A0A926HWI6"/>
<dbReference type="InterPro" id="IPR016039">
    <property type="entry name" value="Thiolase-like"/>
</dbReference>
<dbReference type="CDD" id="cd00751">
    <property type="entry name" value="thiolase"/>
    <property type="match status" value="1"/>
</dbReference>
<sequence>MRNVVAVSACRSPVGKIPGELNGIGEIPLLAKVFQEAVTRAGLPVQVEEALAGASFPIEKDNLCRKAILYAGLSEMISCTTISKTCASSDEALAIAWHKIRNGAANTILVGGIEKIGNSPYVLHFMKQNVKRMLKNQLPCMAEIENRIQDNDMAYMNEVLARKAGISRLAIDAHTYQGILKAETAYRNGCFAEETVPIPYTENGKTRYVIGDEFPQVVRSEREIYEAAPMFLKDGVLTRLNSAAIAECAVAMLLMEENTARTIGLQPLARIVSVLNTAVPNEERGSSMAKCAQTIMKQCGFDRFDVGLYSINDSFMVQSMMTVLEMGLDSDRVNVDGGNIGLGYPIGATGLRMCTSLLYEMQRRQVNLGLHAIGAGTNMAQAVVMQRDG</sequence>
<evidence type="ECO:0000259" key="6">
    <source>
        <dbReference type="Pfam" id="PF00108"/>
    </source>
</evidence>
<dbReference type="Pfam" id="PF02803">
    <property type="entry name" value="Thiolase_C"/>
    <property type="match status" value="1"/>
</dbReference>
<protein>
    <recommendedName>
        <fullName evidence="4">Acetoacetyl-CoA thiolase</fullName>
    </recommendedName>
</protein>
<dbReference type="InterPro" id="IPR002155">
    <property type="entry name" value="Thiolase"/>
</dbReference>
<dbReference type="InterPro" id="IPR020617">
    <property type="entry name" value="Thiolase_C"/>
</dbReference>
<evidence type="ECO:0000256" key="5">
    <source>
        <dbReference type="RuleBase" id="RU003557"/>
    </source>
</evidence>
<dbReference type="PANTHER" id="PTHR18919">
    <property type="entry name" value="ACETYL-COA C-ACYLTRANSFERASE"/>
    <property type="match status" value="1"/>
</dbReference>
<feature type="domain" description="Thiolase C-terminal" evidence="7">
    <location>
        <begin position="265"/>
        <end position="387"/>
    </location>
</feature>
<dbReference type="InterPro" id="IPR020616">
    <property type="entry name" value="Thiolase_N"/>
</dbReference>
<dbReference type="SUPFAM" id="SSF53901">
    <property type="entry name" value="Thiolase-like"/>
    <property type="match status" value="2"/>
</dbReference>
<evidence type="ECO:0000313" key="8">
    <source>
        <dbReference type="EMBL" id="MBC8542762.1"/>
    </source>
</evidence>
<evidence type="ECO:0000256" key="4">
    <source>
        <dbReference type="ARBA" id="ARBA00030755"/>
    </source>
</evidence>